<dbReference type="STRING" id="1137991.SAMN05660642_04098"/>
<proteinExistence type="predicted"/>
<name>A0A1G9YS07_9ACTN</name>
<dbReference type="Pfam" id="PF12697">
    <property type="entry name" value="Abhydrolase_6"/>
    <property type="match status" value="1"/>
</dbReference>
<dbReference type="OrthoDB" id="9769541at2"/>
<accession>A0A1G9YS07</accession>
<protein>
    <submittedName>
        <fullName evidence="2">Pimeloyl-ACP methyl ester carboxylesterase</fullName>
    </submittedName>
</protein>
<dbReference type="EMBL" id="FNHE01000012">
    <property type="protein sequence ID" value="SDN11908.1"/>
    <property type="molecule type" value="Genomic_DNA"/>
</dbReference>
<dbReference type="InterPro" id="IPR000073">
    <property type="entry name" value="AB_hydrolase_1"/>
</dbReference>
<evidence type="ECO:0000259" key="1">
    <source>
        <dbReference type="Pfam" id="PF12697"/>
    </source>
</evidence>
<dbReference type="RefSeq" id="WP_091222761.1">
    <property type="nucleotide sequence ID" value="NZ_FNHE01000012.1"/>
</dbReference>
<dbReference type="Proteomes" id="UP000198680">
    <property type="component" value="Unassembled WGS sequence"/>
</dbReference>
<gene>
    <name evidence="2" type="ORF">SAMN05660642_04098</name>
</gene>
<feature type="domain" description="AB hydrolase-1" evidence="1">
    <location>
        <begin position="9"/>
        <end position="206"/>
    </location>
</feature>
<evidence type="ECO:0000313" key="2">
    <source>
        <dbReference type="EMBL" id="SDN11908.1"/>
    </source>
</evidence>
<dbReference type="Gene3D" id="3.40.50.1820">
    <property type="entry name" value="alpha/beta hydrolase"/>
    <property type="match status" value="1"/>
</dbReference>
<reference evidence="3" key="1">
    <citation type="submission" date="2016-10" db="EMBL/GenBank/DDBJ databases">
        <authorList>
            <person name="Varghese N."/>
            <person name="Submissions S."/>
        </authorList>
    </citation>
    <scope>NUCLEOTIDE SEQUENCE [LARGE SCALE GENOMIC DNA]</scope>
    <source>
        <strain evidence="3">DSM 45419</strain>
    </source>
</reference>
<dbReference type="SUPFAM" id="SSF53474">
    <property type="entry name" value="alpha/beta-Hydrolases"/>
    <property type="match status" value="1"/>
</dbReference>
<dbReference type="AlphaFoldDB" id="A0A1G9YS07"/>
<sequence>MPKPGTRPVLVPGLGLDERSSARLRDLVPADVVLLPGVGLPGPVPPLEELAARLRARLGEGPVLLVGHSQSCQVAAAAADDPRVAGLVLLGPTTDPRLRSAAGLVRRWMATAVEERWPQALLALPQWLRTGPRAMRQLWAVASPDRIDARLRTVGVPVTVVRGVRDRLCPHDWAAAVATAAPDGRLAEIAGAAHLTPMSHPEQVAALLREAAGRTGAGELRPGA</sequence>
<organism evidence="2 3">
    <name type="scientific">Geodermatophilus siccatus</name>
    <dbReference type="NCBI Taxonomy" id="1137991"/>
    <lineage>
        <taxon>Bacteria</taxon>
        <taxon>Bacillati</taxon>
        <taxon>Actinomycetota</taxon>
        <taxon>Actinomycetes</taxon>
        <taxon>Geodermatophilales</taxon>
        <taxon>Geodermatophilaceae</taxon>
        <taxon>Geodermatophilus</taxon>
    </lineage>
</organism>
<keyword evidence="3" id="KW-1185">Reference proteome</keyword>
<dbReference type="PANTHER" id="PTHR43689">
    <property type="entry name" value="HYDROLASE"/>
    <property type="match status" value="1"/>
</dbReference>
<evidence type="ECO:0000313" key="3">
    <source>
        <dbReference type="Proteomes" id="UP000198680"/>
    </source>
</evidence>
<dbReference type="InterPro" id="IPR029058">
    <property type="entry name" value="AB_hydrolase_fold"/>
</dbReference>
<dbReference type="GO" id="GO:0003824">
    <property type="term" value="F:catalytic activity"/>
    <property type="evidence" value="ECO:0007669"/>
    <property type="project" value="UniProtKB-ARBA"/>
</dbReference>
<dbReference type="PANTHER" id="PTHR43689:SF8">
    <property type="entry name" value="ALPHA_BETA-HYDROLASES SUPERFAMILY PROTEIN"/>
    <property type="match status" value="1"/>
</dbReference>